<accession>A0A833GXX8</accession>
<organism evidence="1 2">
    <name type="scientific">Leptonema illini</name>
    <dbReference type="NCBI Taxonomy" id="183"/>
    <lineage>
        <taxon>Bacteria</taxon>
        <taxon>Pseudomonadati</taxon>
        <taxon>Spirochaetota</taxon>
        <taxon>Spirochaetia</taxon>
        <taxon>Leptospirales</taxon>
        <taxon>Leptospiraceae</taxon>
        <taxon>Leptonema</taxon>
    </lineage>
</organism>
<dbReference type="EMBL" id="WBUI01000031">
    <property type="protein sequence ID" value="KAB2929438.1"/>
    <property type="molecule type" value="Genomic_DNA"/>
</dbReference>
<dbReference type="SUPFAM" id="SSF88723">
    <property type="entry name" value="PIN domain-like"/>
    <property type="match status" value="1"/>
</dbReference>
<dbReference type="Proteomes" id="UP000460298">
    <property type="component" value="Unassembled WGS sequence"/>
</dbReference>
<reference evidence="1 2" key="1">
    <citation type="submission" date="2019-10" db="EMBL/GenBank/DDBJ databases">
        <title>Extracellular Electron Transfer in a Candidatus Methanoperedens spp. Enrichment Culture.</title>
        <authorList>
            <person name="Berger S."/>
            <person name="Rangel Shaw D."/>
            <person name="Berben T."/>
            <person name="In 'T Zandt M."/>
            <person name="Frank J."/>
            <person name="Reimann J."/>
            <person name="Jetten M.S.M."/>
            <person name="Welte C.U."/>
        </authorList>
    </citation>
    <scope>NUCLEOTIDE SEQUENCE [LARGE SCALE GENOMIC DNA]</scope>
    <source>
        <strain evidence="1">SB12</strain>
    </source>
</reference>
<protein>
    <recommendedName>
        <fullName evidence="3">PIN domain-containing protein</fullName>
    </recommendedName>
</protein>
<comment type="caution">
    <text evidence="1">The sequence shown here is derived from an EMBL/GenBank/DDBJ whole genome shotgun (WGS) entry which is preliminary data.</text>
</comment>
<gene>
    <name evidence="1" type="ORF">F9K24_19890</name>
</gene>
<dbReference type="InterPro" id="IPR029060">
    <property type="entry name" value="PIN-like_dom_sf"/>
</dbReference>
<dbReference type="AlphaFoldDB" id="A0A833GXX8"/>
<evidence type="ECO:0000313" key="1">
    <source>
        <dbReference type="EMBL" id="KAB2929438.1"/>
    </source>
</evidence>
<name>A0A833GXX8_9LEPT</name>
<dbReference type="Gene3D" id="3.40.50.1010">
    <property type="entry name" value="5'-nuclease"/>
    <property type="match status" value="1"/>
</dbReference>
<evidence type="ECO:0000313" key="2">
    <source>
        <dbReference type="Proteomes" id="UP000460298"/>
    </source>
</evidence>
<evidence type="ECO:0008006" key="3">
    <source>
        <dbReference type="Google" id="ProtNLM"/>
    </source>
</evidence>
<sequence>MNSVIVDTGYWIALFEEKDPHHDLAEIAFNESGSYRLIIPWPTMYEFMNTRFARRPLNVLKFEKILKKPGNVLLNDTGYREAALDIFFGESNTQRRTMSLVDIVLRNMIADRELQIHSLATFNRADFHDICLRRNIAIIPD</sequence>
<proteinExistence type="predicted"/>